<organism evidence="2 3">
    <name type="scientific">Cylindrotheca closterium</name>
    <dbReference type="NCBI Taxonomy" id="2856"/>
    <lineage>
        <taxon>Eukaryota</taxon>
        <taxon>Sar</taxon>
        <taxon>Stramenopiles</taxon>
        <taxon>Ochrophyta</taxon>
        <taxon>Bacillariophyta</taxon>
        <taxon>Bacillariophyceae</taxon>
        <taxon>Bacillariophycidae</taxon>
        <taxon>Bacillariales</taxon>
        <taxon>Bacillariaceae</taxon>
        <taxon>Cylindrotheca</taxon>
    </lineage>
</organism>
<proteinExistence type="predicted"/>
<dbReference type="Proteomes" id="UP001295423">
    <property type="component" value="Unassembled WGS sequence"/>
</dbReference>
<protein>
    <submittedName>
        <fullName evidence="2">Uncharacterized protein</fullName>
    </submittedName>
</protein>
<evidence type="ECO:0000313" key="3">
    <source>
        <dbReference type="Proteomes" id="UP001295423"/>
    </source>
</evidence>
<dbReference type="AlphaFoldDB" id="A0AAD2G3S0"/>
<sequence length="172" mass="20076">MRKVSATSMSMRNDEDMLEKSQRERHHRFSTRLNSDFKWKLDKSVVGALEVKSLPYFDPTARMKESDVIGMEQEFAECSKFWKELHLRRSFIEAVQSIPPETTCCGLMREDNATVKKLVPLLNEGWVNGINEQIKDRGYRISCFVWSWSNATGKTNSVVLMIRFHSLTHERN</sequence>
<keyword evidence="3" id="KW-1185">Reference proteome</keyword>
<dbReference type="EMBL" id="CAKOGP040002091">
    <property type="protein sequence ID" value="CAJ1961763.1"/>
    <property type="molecule type" value="Genomic_DNA"/>
</dbReference>
<comment type="caution">
    <text evidence="2">The sequence shown here is derived from an EMBL/GenBank/DDBJ whole genome shotgun (WGS) entry which is preliminary data.</text>
</comment>
<feature type="compositionally biased region" description="Polar residues" evidence="1">
    <location>
        <begin position="1"/>
        <end position="11"/>
    </location>
</feature>
<reference evidence="2" key="1">
    <citation type="submission" date="2023-08" db="EMBL/GenBank/DDBJ databases">
        <authorList>
            <person name="Audoor S."/>
            <person name="Bilcke G."/>
        </authorList>
    </citation>
    <scope>NUCLEOTIDE SEQUENCE</scope>
</reference>
<evidence type="ECO:0000313" key="2">
    <source>
        <dbReference type="EMBL" id="CAJ1961763.1"/>
    </source>
</evidence>
<accession>A0AAD2G3S0</accession>
<name>A0AAD2G3S0_9STRA</name>
<feature type="region of interest" description="Disordered" evidence="1">
    <location>
        <begin position="1"/>
        <end position="26"/>
    </location>
</feature>
<evidence type="ECO:0000256" key="1">
    <source>
        <dbReference type="SAM" id="MobiDB-lite"/>
    </source>
</evidence>
<gene>
    <name evidence="2" type="ORF">CYCCA115_LOCUS19359</name>
</gene>
<feature type="compositionally biased region" description="Basic and acidic residues" evidence="1">
    <location>
        <begin position="12"/>
        <end position="22"/>
    </location>
</feature>